<dbReference type="PANTHER" id="PTHR30269">
    <property type="entry name" value="TRANSMEMBRANE PROTEIN YFCA"/>
    <property type="match status" value="1"/>
</dbReference>
<keyword evidence="4 8" id="KW-1003">Cell membrane</keyword>
<evidence type="ECO:0000256" key="4">
    <source>
        <dbReference type="ARBA" id="ARBA00022475"/>
    </source>
</evidence>
<keyword evidence="5 8" id="KW-0812">Transmembrane</keyword>
<keyword evidence="3" id="KW-0813">Transport</keyword>
<dbReference type="Pfam" id="PF01925">
    <property type="entry name" value="TauE"/>
    <property type="match status" value="1"/>
</dbReference>
<dbReference type="InterPro" id="IPR002781">
    <property type="entry name" value="TM_pro_TauE-like"/>
</dbReference>
<feature type="transmembrane region" description="Helical" evidence="8">
    <location>
        <begin position="241"/>
        <end position="264"/>
    </location>
</feature>
<feature type="transmembrane region" description="Helical" evidence="8">
    <location>
        <begin position="7"/>
        <end position="39"/>
    </location>
</feature>
<keyword evidence="10" id="KW-1185">Reference proteome</keyword>
<feature type="transmembrane region" description="Helical" evidence="8">
    <location>
        <begin position="216"/>
        <end position="235"/>
    </location>
</feature>
<evidence type="ECO:0000256" key="5">
    <source>
        <dbReference type="ARBA" id="ARBA00022692"/>
    </source>
</evidence>
<protein>
    <recommendedName>
        <fullName evidence="8">Probable membrane transporter protein</fullName>
    </recommendedName>
</protein>
<feature type="transmembrane region" description="Helical" evidence="8">
    <location>
        <begin position="75"/>
        <end position="93"/>
    </location>
</feature>
<evidence type="ECO:0000256" key="7">
    <source>
        <dbReference type="ARBA" id="ARBA00023136"/>
    </source>
</evidence>
<accession>A0ABP7CFE2</accession>
<dbReference type="EMBL" id="BAABEO010000019">
    <property type="protein sequence ID" value="GAA3689444.1"/>
    <property type="molecule type" value="Genomic_DNA"/>
</dbReference>
<keyword evidence="7 8" id="KW-0472">Membrane</keyword>
<feature type="transmembrane region" description="Helical" evidence="8">
    <location>
        <begin position="190"/>
        <end position="209"/>
    </location>
</feature>
<dbReference type="InterPro" id="IPR052017">
    <property type="entry name" value="TSUP"/>
</dbReference>
<name>A0ABP7CFE2_9MICC</name>
<evidence type="ECO:0000256" key="1">
    <source>
        <dbReference type="ARBA" id="ARBA00004651"/>
    </source>
</evidence>
<organism evidence="9 10">
    <name type="scientific">Arthrobacter ginkgonis</name>
    <dbReference type="NCBI Taxonomy" id="1630594"/>
    <lineage>
        <taxon>Bacteria</taxon>
        <taxon>Bacillati</taxon>
        <taxon>Actinomycetota</taxon>
        <taxon>Actinomycetes</taxon>
        <taxon>Micrococcales</taxon>
        <taxon>Micrococcaceae</taxon>
        <taxon>Arthrobacter</taxon>
    </lineage>
</organism>
<keyword evidence="6 8" id="KW-1133">Transmembrane helix</keyword>
<dbReference type="RefSeq" id="WP_345151718.1">
    <property type="nucleotide sequence ID" value="NZ_BAABEO010000019.1"/>
</dbReference>
<evidence type="ECO:0000313" key="10">
    <source>
        <dbReference type="Proteomes" id="UP001500752"/>
    </source>
</evidence>
<dbReference type="Proteomes" id="UP001500752">
    <property type="component" value="Unassembled WGS sequence"/>
</dbReference>
<comment type="subcellular location">
    <subcellularLocation>
        <location evidence="1 8">Cell membrane</location>
        <topology evidence="1 8">Multi-pass membrane protein</topology>
    </subcellularLocation>
</comment>
<evidence type="ECO:0000256" key="3">
    <source>
        <dbReference type="ARBA" id="ARBA00022448"/>
    </source>
</evidence>
<feature type="transmembrane region" description="Helical" evidence="8">
    <location>
        <begin position="147"/>
        <end position="178"/>
    </location>
</feature>
<feature type="transmembrane region" description="Helical" evidence="8">
    <location>
        <begin position="45"/>
        <end position="63"/>
    </location>
</feature>
<comment type="similarity">
    <text evidence="2 8">Belongs to the 4-toluene sulfonate uptake permease (TSUP) (TC 2.A.102) family.</text>
</comment>
<feature type="transmembrane region" description="Helical" evidence="8">
    <location>
        <begin position="99"/>
        <end position="117"/>
    </location>
</feature>
<evidence type="ECO:0000256" key="6">
    <source>
        <dbReference type="ARBA" id="ARBA00022989"/>
    </source>
</evidence>
<proteinExistence type="inferred from homology"/>
<evidence type="ECO:0000313" key="9">
    <source>
        <dbReference type="EMBL" id="GAA3689444.1"/>
    </source>
</evidence>
<comment type="caution">
    <text evidence="9">The sequence shown here is derived from an EMBL/GenBank/DDBJ whole genome shotgun (WGS) entry which is preliminary data.</text>
</comment>
<gene>
    <name evidence="9" type="ORF">GCM10023081_28620</name>
</gene>
<sequence length="265" mass="28004">MDFWSEALILLGGLWAGTINTIVGSGSLVTFPILVALGYNPVNAVISNAMGLVAGGFSGAWGYRREAATMKRTLLRLLPLSLLGGLIGAWLLLHLPETVFAVVAPVLIAMAVLLVIFQPRLAAWVKRRQAAEHVTPDSVDSHPISPVLYVLVFLTGVYGGYFTAAQGVILMAIFGVFLHGTLQQSNAIKVILSLAVNLIAAVSYLLFAFERIDWTVVVLIAVGSLVGGLVGAKVGRRLSPGWLRAVIVVLGLVALVNMVGQLVAA</sequence>
<evidence type="ECO:0000256" key="8">
    <source>
        <dbReference type="RuleBase" id="RU363041"/>
    </source>
</evidence>
<dbReference type="PANTHER" id="PTHR30269:SF0">
    <property type="entry name" value="MEMBRANE TRANSPORTER PROTEIN YFCA-RELATED"/>
    <property type="match status" value="1"/>
</dbReference>
<evidence type="ECO:0000256" key="2">
    <source>
        <dbReference type="ARBA" id="ARBA00009142"/>
    </source>
</evidence>
<reference evidence="10" key="1">
    <citation type="journal article" date="2019" name="Int. J. Syst. Evol. Microbiol.">
        <title>The Global Catalogue of Microorganisms (GCM) 10K type strain sequencing project: providing services to taxonomists for standard genome sequencing and annotation.</title>
        <authorList>
            <consortium name="The Broad Institute Genomics Platform"/>
            <consortium name="The Broad Institute Genome Sequencing Center for Infectious Disease"/>
            <person name="Wu L."/>
            <person name="Ma J."/>
        </authorList>
    </citation>
    <scope>NUCLEOTIDE SEQUENCE [LARGE SCALE GENOMIC DNA]</scope>
    <source>
        <strain evidence="10">JCM 30742</strain>
    </source>
</reference>